<feature type="region of interest" description="Disordered" evidence="1">
    <location>
        <begin position="44"/>
        <end position="81"/>
    </location>
</feature>
<evidence type="ECO:0000313" key="3">
    <source>
        <dbReference type="Proteomes" id="UP000591272"/>
    </source>
</evidence>
<dbReference type="Proteomes" id="UP000591272">
    <property type="component" value="Unassembled WGS sequence"/>
</dbReference>
<dbReference type="AlphaFoldDB" id="A0A7Y9KGY3"/>
<reference evidence="2 3" key="1">
    <citation type="submission" date="2020-07" db="EMBL/GenBank/DDBJ databases">
        <title>Sequencing the genomes of 1000 actinobacteria strains.</title>
        <authorList>
            <person name="Klenk H.-P."/>
        </authorList>
    </citation>
    <scope>NUCLEOTIDE SEQUENCE [LARGE SCALE GENOMIC DNA]</scope>
    <source>
        <strain evidence="2 3">DSM 43461</strain>
    </source>
</reference>
<evidence type="ECO:0000256" key="1">
    <source>
        <dbReference type="SAM" id="MobiDB-lite"/>
    </source>
</evidence>
<feature type="compositionally biased region" description="Gly residues" evidence="1">
    <location>
        <begin position="53"/>
        <end position="73"/>
    </location>
</feature>
<accession>A0A7Y9KGY3</accession>
<sequence length="240" mass="25060">MQRIAKIVVAGTVGSVVAAGGVYAGGLALDDGPAVQAGRVAGDSVVTPAGGPEQHGGSAGGSGTGGMGAGQAGAGRKAGQPCAVTSRVKKGQYVGTHYYKPNKHPWRATGEGPGNKLTYSGEDKVTTKATATLGATYEQISAGVAFEVGQEKSVRITYDVALTKKAFYTIQVNQVFKGWKFHVWQDTGVLGMGSPHSGTGLRCDIQKKNVYKGEAIAYDFWTLYYKCTYRVKGKLRNCSA</sequence>
<protein>
    <submittedName>
        <fullName evidence="2">Uncharacterized protein</fullName>
    </submittedName>
</protein>
<keyword evidence="3" id="KW-1185">Reference proteome</keyword>
<evidence type="ECO:0000313" key="2">
    <source>
        <dbReference type="EMBL" id="NYE16971.1"/>
    </source>
</evidence>
<gene>
    <name evidence="2" type="ORF">BJ999_007267</name>
</gene>
<name>A0A7Y9KGY3_9ACTN</name>
<proteinExistence type="predicted"/>
<dbReference type="EMBL" id="JACCBT010000001">
    <property type="protein sequence ID" value="NYE16971.1"/>
    <property type="molecule type" value="Genomic_DNA"/>
</dbReference>
<dbReference type="RefSeq" id="WP_179837423.1">
    <property type="nucleotide sequence ID" value="NZ_BMRD01000002.1"/>
</dbReference>
<comment type="caution">
    <text evidence="2">The sequence shown here is derived from an EMBL/GenBank/DDBJ whole genome shotgun (WGS) entry which is preliminary data.</text>
</comment>
<organism evidence="2 3">
    <name type="scientific">Actinomadura citrea</name>
    <dbReference type="NCBI Taxonomy" id="46158"/>
    <lineage>
        <taxon>Bacteria</taxon>
        <taxon>Bacillati</taxon>
        <taxon>Actinomycetota</taxon>
        <taxon>Actinomycetes</taxon>
        <taxon>Streptosporangiales</taxon>
        <taxon>Thermomonosporaceae</taxon>
        <taxon>Actinomadura</taxon>
    </lineage>
</organism>